<dbReference type="AlphaFoldDB" id="W9VS99"/>
<dbReference type="EMBL" id="AMGW01000004">
    <property type="protein sequence ID" value="EXJ58622.1"/>
    <property type="molecule type" value="Genomic_DNA"/>
</dbReference>
<keyword evidence="2" id="KW-1185">Reference proteome</keyword>
<gene>
    <name evidence="1" type="ORF">A1O7_06049</name>
</gene>
<proteinExistence type="predicted"/>
<dbReference type="RefSeq" id="XP_007758245.1">
    <property type="nucleotide sequence ID" value="XM_007760055.1"/>
</dbReference>
<accession>W9VS99</accession>
<dbReference type="VEuPathDB" id="FungiDB:A1O7_06049"/>
<dbReference type="Proteomes" id="UP000019473">
    <property type="component" value="Unassembled WGS sequence"/>
</dbReference>
<dbReference type="GeneID" id="19180630"/>
<reference evidence="1 2" key="1">
    <citation type="submission" date="2013-03" db="EMBL/GenBank/DDBJ databases">
        <title>The Genome Sequence of Cladophialophora yegresii CBS 114405.</title>
        <authorList>
            <consortium name="The Broad Institute Genomics Platform"/>
            <person name="Cuomo C."/>
            <person name="de Hoog S."/>
            <person name="Gorbushina A."/>
            <person name="Walker B."/>
            <person name="Young S.K."/>
            <person name="Zeng Q."/>
            <person name="Gargeya S."/>
            <person name="Fitzgerald M."/>
            <person name="Haas B."/>
            <person name="Abouelleil A."/>
            <person name="Allen A.W."/>
            <person name="Alvarado L."/>
            <person name="Arachchi H.M."/>
            <person name="Berlin A.M."/>
            <person name="Chapman S.B."/>
            <person name="Gainer-Dewar J."/>
            <person name="Goldberg J."/>
            <person name="Griggs A."/>
            <person name="Gujja S."/>
            <person name="Hansen M."/>
            <person name="Howarth C."/>
            <person name="Imamovic A."/>
            <person name="Ireland A."/>
            <person name="Larimer J."/>
            <person name="McCowan C."/>
            <person name="Murphy C."/>
            <person name="Pearson M."/>
            <person name="Poon T.W."/>
            <person name="Priest M."/>
            <person name="Roberts A."/>
            <person name="Saif S."/>
            <person name="Shea T."/>
            <person name="Sisk P."/>
            <person name="Sykes S."/>
            <person name="Wortman J."/>
            <person name="Nusbaum C."/>
            <person name="Birren B."/>
        </authorList>
    </citation>
    <scope>NUCLEOTIDE SEQUENCE [LARGE SCALE GENOMIC DNA]</scope>
    <source>
        <strain evidence="1 2">CBS 114405</strain>
    </source>
</reference>
<name>W9VS99_9EURO</name>
<organism evidence="1 2">
    <name type="scientific">Cladophialophora yegresii CBS 114405</name>
    <dbReference type="NCBI Taxonomy" id="1182544"/>
    <lineage>
        <taxon>Eukaryota</taxon>
        <taxon>Fungi</taxon>
        <taxon>Dikarya</taxon>
        <taxon>Ascomycota</taxon>
        <taxon>Pezizomycotina</taxon>
        <taxon>Eurotiomycetes</taxon>
        <taxon>Chaetothyriomycetidae</taxon>
        <taxon>Chaetothyriales</taxon>
        <taxon>Herpotrichiellaceae</taxon>
        <taxon>Cladophialophora</taxon>
    </lineage>
</organism>
<sequence length="262" mass="29265">MLTSSLVVKSSRVHTRNRTIEARDVEAKVDVVEDTELNIDVLDEALVVDDKNVHSLNGLGWLGSVEVAWVIELSVPEDLVVAERHELKIGNTEDRWLGQHHVDVALLGREGAIARLMRLSQLPRLALIEETYLEAKEAIDRVRLLGEIGCKDLLSCRIGLQLDLIRVGVRKEEGIVMDELRGLVMCNKLPAITTIAAVSITAAPGRRRCSAATHAIAREDAMLTVFMIVLFTKQTELKRRKMGNERLTKHLRCLQMLGIVDD</sequence>
<protein>
    <submittedName>
        <fullName evidence="1">Uncharacterized protein</fullName>
    </submittedName>
</protein>
<comment type="caution">
    <text evidence="1">The sequence shown here is derived from an EMBL/GenBank/DDBJ whole genome shotgun (WGS) entry which is preliminary data.</text>
</comment>
<evidence type="ECO:0000313" key="2">
    <source>
        <dbReference type="Proteomes" id="UP000019473"/>
    </source>
</evidence>
<dbReference type="HOGENOM" id="CLU_1061763_0_0_1"/>
<evidence type="ECO:0000313" key="1">
    <source>
        <dbReference type="EMBL" id="EXJ58622.1"/>
    </source>
</evidence>